<dbReference type="InterPro" id="IPR000795">
    <property type="entry name" value="T_Tr_GTP-bd_dom"/>
</dbReference>
<dbReference type="GO" id="GO:0003924">
    <property type="term" value="F:GTPase activity"/>
    <property type="evidence" value="ECO:0007669"/>
    <property type="project" value="InterPro"/>
</dbReference>
<evidence type="ECO:0000256" key="3">
    <source>
        <dbReference type="ARBA" id="ARBA00023134"/>
    </source>
</evidence>
<protein>
    <submittedName>
        <fullName evidence="6">Tetracycline resistance protein</fullName>
    </submittedName>
</protein>
<evidence type="ECO:0000256" key="1">
    <source>
        <dbReference type="ARBA" id="ARBA00022741"/>
    </source>
</evidence>
<dbReference type="Pfam" id="PF00009">
    <property type="entry name" value="GTP_EFTU"/>
    <property type="match status" value="1"/>
</dbReference>
<evidence type="ECO:0000256" key="4">
    <source>
        <dbReference type="ARBA" id="ARBA00023251"/>
    </source>
</evidence>
<dbReference type="InterPro" id="IPR035650">
    <property type="entry name" value="Tet_C"/>
</dbReference>
<reference evidence="6 7" key="1">
    <citation type="submission" date="2015-04" db="EMBL/GenBank/DDBJ databases">
        <title>Complete genome sequence of Lactobacillus salivarius Ren, a probiotic strain with antitumor activity.</title>
        <authorList>
            <person name="Sun E."/>
            <person name="Zhao L."/>
            <person name="Liu S."/>
            <person name="Zhang M."/>
            <person name="Guo H."/>
            <person name="Ren F."/>
        </authorList>
    </citation>
    <scope>NUCLEOTIDE SEQUENCE [LARGE SCALE GENOMIC DNA]</scope>
    <source>
        <strain evidence="6 7">Ren</strain>
        <plasmid evidence="6 7">pR1</plasmid>
    </source>
</reference>
<evidence type="ECO:0000256" key="2">
    <source>
        <dbReference type="ARBA" id="ARBA00022917"/>
    </source>
</evidence>
<dbReference type="SMART" id="SM00889">
    <property type="entry name" value="EFG_IV"/>
    <property type="match status" value="1"/>
</dbReference>
<keyword evidence="4" id="KW-0046">Antibiotic resistance</keyword>
<dbReference type="InterPro" id="IPR014721">
    <property type="entry name" value="Ribsml_uS5_D2-typ_fold_subgr"/>
</dbReference>
<dbReference type="InterPro" id="IPR020568">
    <property type="entry name" value="Ribosomal_Su5_D2-typ_SF"/>
</dbReference>
<gene>
    <name evidence="6" type="ORF">LsR_01826</name>
</gene>
<dbReference type="PRINTS" id="PR00315">
    <property type="entry name" value="ELONGATNFCT"/>
</dbReference>
<dbReference type="InterPro" id="IPR041095">
    <property type="entry name" value="EFG_II"/>
</dbReference>
<dbReference type="Gene3D" id="3.30.70.240">
    <property type="match status" value="1"/>
</dbReference>
<organism evidence="6 7">
    <name type="scientific">Ligilactobacillus salivarius str. Ren</name>
    <dbReference type="NCBI Taxonomy" id="1194971"/>
    <lineage>
        <taxon>Bacteria</taxon>
        <taxon>Bacillati</taxon>
        <taxon>Bacillota</taxon>
        <taxon>Bacilli</taxon>
        <taxon>Lactobacillales</taxon>
        <taxon>Lactobacillaceae</taxon>
        <taxon>Ligilactobacillus</taxon>
    </lineage>
</organism>
<dbReference type="InterPro" id="IPR009000">
    <property type="entry name" value="Transl_B-barrel_sf"/>
</dbReference>
<dbReference type="Proteomes" id="UP000035027">
    <property type="component" value="Plasmid pR1"/>
</dbReference>
<dbReference type="GO" id="GO:0046677">
    <property type="term" value="P:response to antibiotic"/>
    <property type="evidence" value="ECO:0007669"/>
    <property type="project" value="UniProtKB-KW"/>
</dbReference>
<keyword evidence="6" id="KW-0614">Plasmid</keyword>
<dbReference type="SMART" id="SM00838">
    <property type="entry name" value="EFG_C"/>
    <property type="match status" value="1"/>
</dbReference>
<dbReference type="InterPro" id="IPR005225">
    <property type="entry name" value="Small_GTP-bd"/>
</dbReference>
<dbReference type="Pfam" id="PF03764">
    <property type="entry name" value="EFG_IV"/>
    <property type="match status" value="1"/>
</dbReference>
<dbReference type="Pfam" id="PF00679">
    <property type="entry name" value="EFG_C"/>
    <property type="match status" value="1"/>
</dbReference>
<evidence type="ECO:0000259" key="5">
    <source>
        <dbReference type="PROSITE" id="PS51722"/>
    </source>
</evidence>
<dbReference type="RefSeq" id="WP_052757141.1">
    <property type="nucleotide sequence ID" value="NZ_CP011404.1"/>
</dbReference>
<feature type="domain" description="Tr-type G" evidence="5">
    <location>
        <begin position="6"/>
        <end position="229"/>
    </location>
</feature>
<keyword evidence="3" id="KW-0342">GTP-binding</keyword>
<dbReference type="NCBIfam" id="TIGR00231">
    <property type="entry name" value="small_GTP"/>
    <property type="match status" value="1"/>
</dbReference>
<dbReference type="Gene3D" id="3.40.50.300">
    <property type="entry name" value="P-loop containing nucleotide triphosphate hydrolases"/>
    <property type="match status" value="1"/>
</dbReference>
<dbReference type="SUPFAM" id="SSF52540">
    <property type="entry name" value="P-loop containing nucleoside triphosphate hydrolases"/>
    <property type="match status" value="1"/>
</dbReference>
<dbReference type="Gene3D" id="3.30.70.870">
    <property type="entry name" value="Elongation Factor G (Translational Gtpase), domain 3"/>
    <property type="match status" value="1"/>
</dbReference>
<dbReference type="AlphaFoldDB" id="A0A0F7Q1E0"/>
<dbReference type="EMBL" id="CP011404">
    <property type="protein sequence ID" value="AKI05344.1"/>
    <property type="molecule type" value="Genomic_DNA"/>
</dbReference>
<dbReference type="Gene3D" id="3.30.230.10">
    <property type="match status" value="1"/>
</dbReference>
<name>A0A0F7Q1E0_9LACO</name>
<dbReference type="SUPFAM" id="SSF54980">
    <property type="entry name" value="EF-G C-terminal domain-like"/>
    <property type="match status" value="2"/>
</dbReference>
<evidence type="ECO:0000313" key="6">
    <source>
        <dbReference type="EMBL" id="AKI05344.1"/>
    </source>
</evidence>
<dbReference type="InterPro" id="IPR000640">
    <property type="entry name" value="EFG_V-like"/>
</dbReference>
<dbReference type="GO" id="GO:0006412">
    <property type="term" value="P:translation"/>
    <property type="evidence" value="ECO:0007669"/>
    <property type="project" value="UniProtKB-KW"/>
</dbReference>
<dbReference type="InterPro" id="IPR027417">
    <property type="entry name" value="P-loop_NTPase"/>
</dbReference>
<dbReference type="InterPro" id="IPR005517">
    <property type="entry name" value="Transl_elong_EFG/EF2_IV"/>
</dbReference>
<dbReference type="Pfam" id="PF14492">
    <property type="entry name" value="EFG_III"/>
    <property type="match status" value="1"/>
</dbReference>
<dbReference type="SUPFAM" id="SSF50447">
    <property type="entry name" value="Translation proteins"/>
    <property type="match status" value="1"/>
</dbReference>
<dbReference type="PRINTS" id="PR01037">
    <property type="entry name" value="TCRTETOQM"/>
</dbReference>
<dbReference type="PROSITE" id="PS51722">
    <property type="entry name" value="G_TR_2"/>
    <property type="match status" value="1"/>
</dbReference>
<dbReference type="GO" id="GO:0005525">
    <property type="term" value="F:GTP binding"/>
    <property type="evidence" value="ECO:0007669"/>
    <property type="project" value="UniProtKB-KW"/>
</dbReference>
<dbReference type="CDD" id="cd03711">
    <property type="entry name" value="Tet_C"/>
    <property type="match status" value="1"/>
</dbReference>
<keyword evidence="2" id="KW-0648">Protein biosynthesis</keyword>
<accession>A0A0F7Q1E0</accession>
<dbReference type="SUPFAM" id="SSF54211">
    <property type="entry name" value="Ribosomal protein S5 domain 2-like"/>
    <property type="match status" value="1"/>
</dbReference>
<evidence type="ECO:0000313" key="7">
    <source>
        <dbReference type="Proteomes" id="UP000035027"/>
    </source>
</evidence>
<dbReference type="Gene3D" id="2.40.30.10">
    <property type="entry name" value="Translation factors"/>
    <property type="match status" value="1"/>
</dbReference>
<dbReference type="InterPro" id="IPR035647">
    <property type="entry name" value="EFG_III/V"/>
</dbReference>
<proteinExistence type="predicted"/>
<keyword evidence="1" id="KW-0547">Nucleotide-binding</keyword>
<dbReference type="PATRIC" id="fig|1194971.3.peg.1813"/>
<sequence length="644" mass="72713">MPINSLKHIVTGIIANVDAGKTTLSEALLYQTGNLLNLGRVDNGNTFLDTDQLEKKRGITIFSHQANLEYNDLSLTILDTPGHVDFVTQTEQVLSVLDYAILVISATDGITSHTRSLWNLLNHYHIPVFIFVNKIDISTNKASQILSQLKSELDESIIDFSSDNMIEDIATCNESLFEEYLQINTISDEKILSLISDRVIFPCYFGSALKLDGIDKFLQGFNQWTKKLHYPNNFQAKVFKISHNDKGERLTWLRILGGSLKTRDELLPEQKISQIRVYNGEKFSTYPTVTAGQVCTIPGLVNTYPGLSIGKKQVDTIPIVTPVLSYALDLNGNDIQACLKALHELEDEDPKLHVTWSEHLKEISVQIMGEIQLEILEQILLDRYNLNVTFTKGNILYKETITNSIEGVGHFEPLRHYSEVHLLLEPGERGSGLQFENQCSLEVLNKNWQHQIIYNLKSKEHLGVLTGFPLTDVKITLLGGKASNVHTVGGDFRQACSRAVRQGLMMLRENNNCQLLEPWYRFRLKVDRTQIGRAINDIQRMHGTLDEQQVEGILTGIAPVSEMYNYATNVRAYTHGNGTLELEIAGYYPCHNLTDIVSQQNYDPVSDLENTPQSVFCAHGAGYTVDWKDVPTTMHCEYFWNGMN</sequence>
<dbReference type="PANTHER" id="PTHR43261">
    <property type="entry name" value="TRANSLATION ELONGATION FACTOR G-RELATED"/>
    <property type="match status" value="1"/>
</dbReference>
<dbReference type="GO" id="GO:0032790">
    <property type="term" value="P:ribosome disassembly"/>
    <property type="evidence" value="ECO:0007669"/>
    <property type="project" value="TreeGrafter"/>
</dbReference>
<dbReference type="PANTHER" id="PTHR43261:SF1">
    <property type="entry name" value="RIBOSOME-RELEASING FACTOR 2, MITOCHONDRIAL"/>
    <property type="match status" value="1"/>
</dbReference>
<geneLocation type="plasmid" evidence="6 7">
    <name>pR1</name>
</geneLocation>